<comment type="caution">
    <text evidence="2">The sequence shown here is derived from an EMBL/GenBank/DDBJ whole genome shotgun (WGS) entry which is preliminary data.</text>
</comment>
<feature type="signal peptide" evidence="1">
    <location>
        <begin position="1"/>
        <end position="19"/>
    </location>
</feature>
<reference evidence="2" key="1">
    <citation type="submission" date="2021-01" db="EMBL/GenBank/DDBJ databases">
        <title>Genomic Encyclopedia of Type Strains, Phase IV (KMG-IV): sequencing the most valuable type-strain genomes for metagenomic binning, comparative biology and taxonomic classification.</title>
        <authorList>
            <person name="Goeker M."/>
        </authorList>
    </citation>
    <scope>NUCLEOTIDE SEQUENCE</scope>
    <source>
        <strain evidence="2">DSM 21943</strain>
    </source>
</reference>
<dbReference type="RefSeq" id="WP_204466812.1">
    <property type="nucleotide sequence ID" value="NZ_JAFBCV010000009.1"/>
</dbReference>
<evidence type="ECO:0000313" key="3">
    <source>
        <dbReference type="Proteomes" id="UP001179280"/>
    </source>
</evidence>
<evidence type="ECO:0000313" key="2">
    <source>
        <dbReference type="EMBL" id="MBM7839594.1"/>
    </source>
</evidence>
<accession>A0ABS2SVT2</accession>
<proteinExistence type="predicted"/>
<protein>
    <submittedName>
        <fullName evidence="2">Uncharacterized protein</fullName>
    </submittedName>
</protein>
<name>A0ABS2SVT2_9BACI</name>
<dbReference type="PROSITE" id="PS51257">
    <property type="entry name" value="PROKAR_LIPOPROTEIN"/>
    <property type="match status" value="1"/>
</dbReference>
<sequence length="254" mass="28987">MKKILFGLSLMTSTVFLLAGCGDNTEEIQTEDKEEIGAQETTSSETNVTDAEWEEELEAAYWAGWSDAIAGIEDEYSLFDDIETDIFGSDNSQDNVKEFFETYEELKKRGEGIGAETRAREIQDKKENGFRIGDEVLLNHDNETSMEIISLEEVNNEYYHYLLTAEFYNDEGYDVSVYASNISGSTGSDDDRLIFFTELYNTDEEYGDVITIPTGQSQTIEVEISVNYSLDNGLYMLVEYMEDVNWVIFYEELS</sequence>
<evidence type="ECO:0000256" key="1">
    <source>
        <dbReference type="SAM" id="SignalP"/>
    </source>
</evidence>
<dbReference type="Proteomes" id="UP001179280">
    <property type="component" value="Unassembled WGS sequence"/>
</dbReference>
<gene>
    <name evidence="2" type="ORF">JOC54_002874</name>
</gene>
<feature type="chain" id="PRO_5046188346" evidence="1">
    <location>
        <begin position="20"/>
        <end position="254"/>
    </location>
</feature>
<dbReference type="EMBL" id="JAFBCV010000009">
    <property type="protein sequence ID" value="MBM7839594.1"/>
    <property type="molecule type" value="Genomic_DNA"/>
</dbReference>
<keyword evidence="3" id="KW-1185">Reference proteome</keyword>
<organism evidence="2 3">
    <name type="scientific">Shouchella xiaoxiensis</name>
    <dbReference type="NCBI Taxonomy" id="766895"/>
    <lineage>
        <taxon>Bacteria</taxon>
        <taxon>Bacillati</taxon>
        <taxon>Bacillota</taxon>
        <taxon>Bacilli</taxon>
        <taxon>Bacillales</taxon>
        <taxon>Bacillaceae</taxon>
        <taxon>Shouchella</taxon>
    </lineage>
</organism>
<keyword evidence="1" id="KW-0732">Signal</keyword>